<comment type="caution">
    <text evidence="2">The sequence shown here is derived from an EMBL/GenBank/DDBJ whole genome shotgun (WGS) entry which is preliminary data.</text>
</comment>
<sequence length="133" mass="13934">MSVGEIAGLLAAAALVALVGFLAVPILKLGRTVDEFTLVVRDLRQEHVAKTAVTVDETNQLLASTNAQLQRIDAITSNAQAVTTNVAAMSSLFAATLGGPLVRTAAFTYGVRRAIAARRDGAAGGRRRRFGSR</sequence>
<dbReference type="Pfam" id="PF06103">
    <property type="entry name" value="DUF948"/>
    <property type="match status" value="1"/>
</dbReference>
<keyword evidence="1" id="KW-1133">Transmembrane helix</keyword>
<evidence type="ECO:0000256" key="1">
    <source>
        <dbReference type="SAM" id="Phobius"/>
    </source>
</evidence>
<reference evidence="2 3" key="1">
    <citation type="submission" date="2018-01" db="EMBL/GenBank/DDBJ databases">
        <title>Draft genome sequence of Jiangella sp. GTF31.</title>
        <authorList>
            <person name="Sahin N."/>
            <person name="Ay H."/>
            <person name="Saygin H."/>
        </authorList>
    </citation>
    <scope>NUCLEOTIDE SEQUENCE [LARGE SCALE GENOMIC DNA]</scope>
    <source>
        <strain evidence="2 3">GTF31</strain>
    </source>
</reference>
<evidence type="ECO:0000313" key="2">
    <source>
        <dbReference type="EMBL" id="PZF82904.1"/>
    </source>
</evidence>
<accession>A0A2W2BR76</accession>
<keyword evidence="1" id="KW-0812">Transmembrane</keyword>
<dbReference type="RefSeq" id="WP_111255404.1">
    <property type="nucleotide sequence ID" value="NZ_POTW01000031.1"/>
</dbReference>
<gene>
    <name evidence="2" type="ORF">C1I92_14690</name>
</gene>
<keyword evidence="1" id="KW-0472">Membrane</keyword>
<name>A0A2W2BR76_9ACTN</name>
<dbReference type="InterPro" id="IPR009293">
    <property type="entry name" value="UPF0478"/>
</dbReference>
<organism evidence="2 3">
    <name type="scientific">Jiangella anatolica</name>
    <dbReference type="NCBI Taxonomy" id="2670374"/>
    <lineage>
        <taxon>Bacteria</taxon>
        <taxon>Bacillati</taxon>
        <taxon>Actinomycetota</taxon>
        <taxon>Actinomycetes</taxon>
        <taxon>Jiangellales</taxon>
        <taxon>Jiangellaceae</taxon>
        <taxon>Jiangella</taxon>
    </lineage>
</organism>
<evidence type="ECO:0000313" key="3">
    <source>
        <dbReference type="Proteomes" id="UP000248764"/>
    </source>
</evidence>
<proteinExistence type="predicted"/>
<feature type="transmembrane region" description="Helical" evidence="1">
    <location>
        <begin position="6"/>
        <end position="27"/>
    </location>
</feature>
<keyword evidence="3" id="KW-1185">Reference proteome</keyword>
<protein>
    <submittedName>
        <fullName evidence="2">DUF948 domain-containing protein</fullName>
    </submittedName>
</protein>
<dbReference type="AlphaFoldDB" id="A0A2W2BR76"/>
<dbReference type="Proteomes" id="UP000248764">
    <property type="component" value="Unassembled WGS sequence"/>
</dbReference>
<dbReference type="EMBL" id="POTW01000031">
    <property type="protein sequence ID" value="PZF82904.1"/>
    <property type="molecule type" value="Genomic_DNA"/>
</dbReference>